<evidence type="ECO:0000256" key="3">
    <source>
        <dbReference type="ARBA" id="ARBA00022692"/>
    </source>
</evidence>
<feature type="transmembrane region" description="Helical" evidence="6">
    <location>
        <begin position="308"/>
        <end position="326"/>
    </location>
</feature>
<dbReference type="AlphaFoldDB" id="A0A9X1F812"/>
<protein>
    <submittedName>
        <fullName evidence="7">Flippase</fullName>
    </submittedName>
</protein>
<feature type="transmembrane region" description="Helical" evidence="6">
    <location>
        <begin position="400"/>
        <end position="420"/>
    </location>
</feature>
<comment type="caution">
    <text evidence="7">The sequence shown here is derived from an EMBL/GenBank/DDBJ whole genome shotgun (WGS) entry which is preliminary data.</text>
</comment>
<dbReference type="CDD" id="cd13128">
    <property type="entry name" value="MATE_Wzx_like"/>
    <property type="match status" value="1"/>
</dbReference>
<name>A0A9X1F812_9FLAO</name>
<keyword evidence="4 6" id="KW-1133">Transmembrane helix</keyword>
<dbReference type="EMBL" id="JAGSPD010000005">
    <property type="protein sequence ID" value="MBV7269162.1"/>
    <property type="molecule type" value="Genomic_DNA"/>
</dbReference>
<keyword evidence="3 6" id="KW-0812">Transmembrane</keyword>
<dbReference type="PANTHER" id="PTHR30250">
    <property type="entry name" value="PST FAMILY PREDICTED COLANIC ACID TRANSPORTER"/>
    <property type="match status" value="1"/>
</dbReference>
<feature type="transmembrane region" description="Helical" evidence="6">
    <location>
        <begin position="338"/>
        <end position="356"/>
    </location>
</feature>
<proteinExistence type="predicted"/>
<evidence type="ECO:0000256" key="6">
    <source>
        <dbReference type="SAM" id="Phobius"/>
    </source>
</evidence>
<evidence type="ECO:0000256" key="4">
    <source>
        <dbReference type="ARBA" id="ARBA00022989"/>
    </source>
</evidence>
<dbReference type="RefSeq" id="WP_218545728.1">
    <property type="nucleotide sequence ID" value="NZ_JAGSPD010000005.1"/>
</dbReference>
<feature type="transmembrane region" description="Helical" evidence="6">
    <location>
        <begin position="167"/>
        <end position="185"/>
    </location>
</feature>
<feature type="transmembrane region" description="Helical" evidence="6">
    <location>
        <begin position="191"/>
        <end position="215"/>
    </location>
</feature>
<dbReference type="InterPro" id="IPR050833">
    <property type="entry name" value="Poly_Biosynth_Transport"/>
</dbReference>
<feature type="transmembrane region" description="Helical" evidence="6">
    <location>
        <begin position="266"/>
        <end position="287"/>
    </location>
</feature>
<feature type="transmembrane region" description="Helical" evidence="6">
    <location>
        <begin position="28"/>
        <end position="46"/>
    </location>
</feature>
<dbReference type="GO" id="GO:0005886">
    <property type="term" value="C:plasma membrane"/>
    <property type="evidence" value="ECO:0007669"/>
    <property type="project" value="UniProtKB-SubCell"/>
</dbReference>
<keyword evidence="2" id="KW-1003">Cell membrane</keyword>
<reference evidence="7" key="1">
    <citation type="submission" date="2021-04" db="EMBL/GenBank/DDBJ databases">
        <authorList>
            <person name="Pira H."/>
            <person name="Risdian C."/>
            <person name="Wink J."/>
        </authorList>
    </citation>
    <scope>NUCLEOTIDE SEQUENCE</scope>
    <source>
        <strain evidence="7">WHY3</strain>
    </source>
</reference>
<feature type="transmembrane region" description="Helical" evidence="6">
    <location>
        <begin position="377"/>
        <end position="394"/>
    </location>
</feature>
<gene>
    <name evidence="7" type="ORF">KCG49_08180</name>
</gene>
<feature type="transmembrane region" description="Helical" evidence="6">
    <location>
        <begin position="97"/>
        <end position="116"/>
    </location>
</feature>
<comment type="subcellular location">
    <subcellularLocation>
        <location evidence="1">Cell membrane</location>
        <topology evidence="1">Multi-pass membrane protein</topology>
    </subcellularLocation>
</comment>
<evidence type="ECO:0000256" key="2">
    <source>
        <dbReference type="ARBA" id="ARBA00022475"/>
    </source>
</evidence>
<dbReference type="Pfam" id="PF01943">
    <property type="entry name" value="Polysacc_synt"/>
    <property type="match status" value="1"/>
</dbReference>
<dbReference type="Proteomes" id="UP001138894">
    <property type="component" value="Unassembled WGS sequence"/>
</dbReference>
<accession>A0A9X1F812</accession>
<evidence type="ECO:0000313" key="7">
    <source>
        <dbReference type="EMBL" id="MBV7269162.1"/>
    </source>
</evidence>
<dbReference type="PANTHER" id="PTHR30250:SF11">
    <property type="entry name" value="O-ANTIGEN TRANSPORTER-RELATED"/>
    <property type="match status" value="1"/>
</dbReference>
<evidence type="ECO:0000313" key="8">
    <source>
        <dbReference type="Proteomes" id="UP001138894"/>
    </source>
</evidence>
<keyword evidence="8" id="KW-1185">Reference proteome</keyword>
<feature type="transmembrane region" description="Helical" evidence="6">
    <location>
        <begin position="52"/>
        <end position="76"/>
    </location>
</feature>
<feature type="transmembrane region" description="Helical" evidence="6">
    <location>
        <begin position="131"/>
        <end position="155"/>
    </location>
</feature>
<evidence type="ECO:0000256" key="1">
    <source>
        <dbReference type="ARBA" id="ARBA00004651"/>
    </source>
</evidence>
<dbReference type="InterPro" id="IPR002797">
    <property type="entry name" value="Polysacc_synth"/>
</dbReference>
<keyword evidence="5 6" id="KW-0472">Membrane</keyword>
<organism evidence="7 8">
    <name type="scientific">Winogradskyella luteola</name>
    <dbReference type="NCBI Taxonomy" id="2828330"/>
    <lineage>
        <taxon>Bacteria</taxon>
        <taxon>Pseudomonadati</taxon>
        <taxon>Bacteroidota</taxon>
        <taxon>Flavobacteriia</taxon>
        <taxon>Flavobacteriales</taxon>
        <taxon>Flavobacteriaceae</taxon>
        <taxon>Winogradskyella</taxon>
    </lineage>
</organism>
<evidence type="ECO:0000256" key="5">
    <source>
        <dbReference type="ARBA" id="ARBA00023136"/>
    </source>
</evidence>
<sequence length="432" mass="48775">MNKIQKLLRVYGLEKLILNSGSVFLRRIFGMVLSFIWVFIITNLFGSKVYGLIAISQVIISFLGVFFCLGIDNVLVKLGSMKEHYRGNYIQSDFLRKAFVIVVISSFLCGFLMISFKDVLAVQIFKKEDLASYFNCIGLLSILFLSHKAFIGFLAVEGKFNKYGNFYFLYPNMLILILVCITYHYKLPPYFIIIGYILSYGIFGLTYSVSLLRIPIKLKNTISYKKILKLSTPMMISSSFLLISSWTDVLMLGAMVSESDVGVYNAAFKLGSLVLIVVAAVNTVLSPKISKLFEGKNIEGIKKEVQKATKLISFLSLPIVVFMIIFRKPILGLFGEEFISGQLVLVIVSLGMLFNAMSGSVGQILNMTIYQKQFRNFTFICAFTNIILNYFLILKYGIEGAALASLISNLIINIMCLVLVKQKFNFYAFFRL</sequence>
<feature type="transmembrane region" description="Helical" evidence="6">
    <location>
        <begin position="227"/>
        <end position="246"/>
    </location>
</feature>